<dbReference type="InterPro" id="IPR039448">
    <property type="entry name" value="Beta_helix"/>
</dbReference>
<organism evidence="4 5">
    <name type="scientific">Thermus aquaticus (strain ATCC BAA-2747 / Y51MC23)</name>
    <dbReference type="NCBI Taxonomy" id="498848"/>
    <lineage>
        <taxon>Bacteria</taxon>
        <taxon>Thermotogati</taxon>
        <taxon>Deinococcota</taxon>
        <taxon>Deinococci</taxon>
        <taxon>Thermales</taxon>
        <taxon>Thermaceae</taxon>
        <taxon>Thermus</taxon>
    </lineage>
</organism>
<evidence type="ECO:0000259" key="2">
    <source>
        <dbReference type="Pfam" id="PF01345"/>
    </source>
</evidence>
<dbReference type="InterPro" id="IPR047589">
    <property type="entry name" value="DUF11_rpt"/>
</dbReference>
<dbReference type="PANTHER" id="PTHR34819:SF3">
    <property type="entry name" value="CELL SURFACE PROTEIN"/>
    <property type="match status" value="1"/>
</dbReference>
<dbReference type="Pfam" id="PF01345">
    <property type="entry name" value="DUF11"/>
    <property type="match status" value="1"/>
</dbReference>
<evidence type="ECO:0000313" key="4">
    <source>
        <dbReference type="EMBL" id="ALJ90814.1"/>
    </source>
</evidence>
<sequence>MQYNGLPNGTTSVDLRFTSSQDVYFPQVLTFAVNLYLPDLTTTFTKTVQDLNGGDVLPGDVLEYTISFTNTGLDGATNVVLRDPIPAHTQYVPGSLRVLTNATGAPTGTFTDAAGDDIAEYAPSCPEFSGAPCVRFRLGTGANATSGGLIPPTQGASVRFRVQVLPSAAGQTITNTAQISYNSQTLGTSYSKTASASVQIPVYQRISGKVYEDPIGNAQPSGFVPRPGVRVRLYQDLNNNGQIDASDTFVAETTTASDGSYTFSVLNGYYLVAVDSRSVSPSAGFNTGYGQGDVWAEQTYGEDPTTPALDLGPRYGGANPGASDGFNPSDTAPSANTGAKHLARVQVSGSDVSGVDFAFSFNVVTNLRGGDTADDDASANRTVQGSLRQFLQNANAIAGPNAMRFVPASPYAPNTSGSGGSWWTLSVSNPLPFVLDQYTTLDGTAYDAQNPLSLRDTNPGVLGTGGTVGVDGLPLPQTPRPELALDFSAQTNASGTAGIRVEAQNTTIRRLSLYGQRGFSTGGQAAIFVTSAGQATLEELVVGALPDGSDPTSVGAQQNRRYGVRLEGRATVRGSFFAYNGYAILLNGPSAQGSQIEGNEFAHNGPNSTTTEGAADGDTVAFWNSGTAWTTPTVFRGNLVRDVREVSGLSAATDRGKGLELWYSGTRNVLIENNTIVRARTAGVGIHGGAQGNTLRKNIIQDTLGYAGQGGAGVHLSNTGGTPLRNRITQNHFGNNRGLAIDLDSGAGTVGNGVTPNDGNCNNTSEPNVGLDFPVITRAQAVGSSLLVEGTACPNVTVEVYKAVAGSGDFLGGLGYGEGVLYLGSGTASSSGAFSFTVPLSGLSPGDYVSAIAIDTGGNTSEFSANFQVVFGYTLSGQVYHDREPNGMRNGEDWSDGATVYVKLVQGSTVVAVQTVNPGSGTYTFTGVAPGSYTLVLDDNNDPADTTPTPPSGWLFINPALGSRSVTVAGADVTGQDFGLFHGFRLEGRVFLDDGEGGGDANNALQDGGERGVPGVVVTATDGTNSRTATTDGLGFYRLYIPYSFGSVTLSHPARPATGWNDGTTAYQVASWAEATAPNSSGATVNLGPASALSGVVVRNFGVVRESRLYPDASGQTGSPGAITYAHLIKPGTLGSYTLSLANAPRFAYQVRRDVNCDGDFDDPGEGFQGLPLTFTVDATWPREADGSLKACGLEVRVLVPAGEPDGSLDIALLSGALSYANNPGVVETRSLTDTTTVSTGQVRLEKRVRNVTQGTAFGASASGKPGEVLEYCIAFRNLGTAAVTGFVLTDPIPFFTDLWPYGPSQDIKLTAGTTTYLTAAPGDDQGEVVGGVVRVALGTLGPGAYGEVCYQARIR</sequence>
<dbReference type="SUPFAM" id="SSF117074">
    <property type="entry name" value="Hypothetical protein PA1324"/>
    <property type="match status" value="2"/>
</dbReference>
<dbReference type="Gene3D" id="2.60.40.740">
    <property type="match status" value="1"/>
</dbReference>
<dbReference type="Pfam" id="PF13229">
    <property type="entry name" value="Beta_helix"/>
    <property type="match status" value="1"/>
</dbReference>
<accession>A0ABM5VMX8</accession>
<dbReference type="Gene3D" id="2.160.20.10">
    <property type="entry name" value="Single-stranded right-handed beta-helix, Pectin lyase-like"/>
    <property type="match status" value="1"/>
</dbReference>
<dbReference type="InterPro" id="IPR012334">
    <property type="entry name" value="Pectin_lyas_fold"/>
</dbReference>
<dbReference type="Gene3D" id="2.60.40.10">
    <property type="entry name" value="Immunoglobulins"/>
    <property type="match status" value="4"/>
</dbReference>
<dbReference type="NCBIfam" id="TIGR01451">
    <property type="entry name" value="B_ant_repeat"/>
    <property type="match status" value="2"/>
</dbReference>
<dbReference type="InterPro" id="IPR013783">
    <property type="entry name" value="Ig-like_fold"/>
</dbReference>
<name>A0ABM5VMX8_THEA5</name>
<evidence type="ECO:0000313" key="5">
    <source>
        <dbReference type="Proteomes" id="UP000058660"/>
    </source>
</evidence>
<evidence type="ECO:0000259" key="3">
    <source>
        <dbReference type="Pfam" id="PF13229"/>
    </source>
</evidence>
<feature type="domain" description="Right handed beta helix" evidence="3">
    <location>
        <begin position="560"/>
        <end position="748"/>
    </location>
</feature>
<evidence type="ECO:0000256" key="1">
    <source>
        <dbReference type="SAM" id="MobiDB-lite"/>
    </source>
</evidence>
<dbReference type="SMART" id="SM00710">
    <property type="entry name" value="PbH1"/>
    <property type="match status" value="6"/>
</dbReference>
<dbReference type="EMBL" id="CP010822">
    <property type="protein sequence ID" value="ALJ90814.1"/>
    <property type="molecule type" value="Genomic_DNA"/>
</dbReference>
<dbReference type="InterPro" id="IPR006626">
    <property type="entry name" value="PbH1"/>
</dbReference>
<dbReference type="InterPro" id="IPR051172">
    <property type="entry name" value="Chlamydia_OmcB"/>
</dbReference>
<proteinExistence type="predicted"/>
<dbReference type="PANTHER" id="PTHR34819">
    <property type="entry name" value="LARGE CYSTEINE-RICH PERIPLASMIC PROTEIN OMCB"/>
    <property type="match status" value="1"/>
</dbReference>
<dbReference type="InterPro" id="IPR001434">
    <property type="entry name" value="OmcB-like_DUF11"/>
</dbReference>
<dbReference type="SUPFAM" id="SSF51126">
    <property type="entry name" value="Pectin lyase-like"/>
    <property type="match status" value="1"/>
</dbReference>
<keyword evidence="5" id="KW-1185">Reference proteome</keyword>
<reference evidence="5" key="1">
    <citation type="journal article" date="2015" name="PLoS ONE">
        <title>Complete Genome Sequence of Thermus aquaticus Y51MC23.</title>
        <authorList>
            <person name="Brumm P.J."/>
            <person name="Monsma S."/>
            <person name="Keough B."/>
            <person name="Jasinovica S."/>
            <person name="Ferguson E."/>
            <person name="Schoenfeld T."/>
            <person name="Lodes M."/>
            <person name="Mead D.A."/>
        </authorList>
    </citation>
    <scope>NUCLEOTIDE SEQUENCE [LARGE SCALE GENOMIC DNA]</scope>
    <source>
        <strain evidence="5">BAA-2747 / Y51MC23</strain>
    </source>
</reference>
<feature type="compositionally biased region" description="Polar residues" evidence="1">
    <location>
        <begin position="326"/>
        <end position="335"/>
    </location>
</feature>
<protein>
    <submittedName>
        <fullName evidence="4">Internalin</fullName>
    </submittedName>
</protein>
<feature type="region of interest" description="Disordered" evidence="1">
    <location>
        <begin position="315"/>
        <end position="335"/>
    </location>
</feature>
<dbReference type="Proteomes" id="UP000058660">
    <property type="component" value="Chromosome"/>
</dbReference>
<gene>
    <name evidence="4" type="ORF">TO73_0966</name>
</gene>
<feature type="domain" description="DUF11" evidence="2">
    <location>
        <begin position="54"/>
        <end position="181"/>
    </location>
</feature>
<dbReference type="InterPro" id="IPR011050">
    <property type="entry name" value="Pectin_lyase_fold/virulence"/>
</dbReference>